<dbReference type="KEGG" id="lst:LSS_18084"/>
<organism evidence="1 2">
    <name type="scientific">Leptospira santarosai serovar Shermani str. LT 821</name>
    <dbReference type="NCBI Taxonomy" id="758847"/>
    <lineage>
        <taxon>Bacteria</taxon>
        <taxon>Pseudomonadati</taxon>
        <taxon>Spirochaetota</taxon>
        <taxon>Spirochaetia</taxon>
        <taxon>Leptospirales</taxon>
        <taxon>Leptospiraceae</taxon>
        <taxon>Leptospira</taxon>
    </lineage>
</organism>
<dbReference type="Proteomes" id="UP000035800">
    <property type="component" value="Chromosome I"/>
</dbReference>
<proteinExistence type="predicted"/>
<sequence length="46" mass="5294">MLKKPADFFMLNSGSLKNKNLRCIFGKIKVAEIVKIFLNKKREIAP</sequence>
<evidence type="ECO:0000313" key="1">
    <source>
        <dbReference type="EMBL" id="EKT85322.1"/>
    </source>
</evidence>
<reference evidence="1 2" key="1">
    <citation type="journal article" date="2012" name="Gene">
        <title>Sequence of Leptospira santarosai serovar Shermani genome and prediction of virulence-associated genes.</title>
        <authorList>
            <person name="Chou L.F."/>
            <person name="Chen Y.T."/>
            <person name="Lu C.W."/>
            <person name="Ko Y.C."/>
            <person name="Tang C.Y."/>
            <person name="Pan M.J."/>
            <person name="Tian Y.C."/>
            <person name="Chiu C.H."/>
            <person name="Hung C.C."/>
            <person name="Yang C.W."/>
        </authorList>
    </citation>
    <scope>NUCLEOTIDE SEQUENCE [LARGE SCALE GENOMIC DNA]</scope>
    <source>
        <strain evidence="1">LT 821</strain>
    </source>
</reference>
<name>K8Y3N8_9LEPT</name>
<protein>
    <submittedName>
        <fullName evidence="1">Uncharacterized protein</fullName>
    </submittedName>
</protein>
<evidence type="ECO:0000313" key="2">
    <source>
        <dbReference type="Proteomes" id="UP000035800"/>
    </source>
</evidence>
<gene>
    <name evidence="1" type="ORF">LSS_18084</name>
</gene>
<accession>K8Y3N8</accession>
<reference evidence="1 2" key="2">
    <citation type="journal article" date="2014" name="Emerg. Microbes Infect.">
        <title>Potential impact on kidney infection: a whole-genome analysis of Leptospira santarosai serovar Shermani.</title>
        <authorList>
            <person name="Chou L.F."/>
            <person name="Chen T.W."/>
            <person name="Ko Y.C."/>
            <person name="Pan M.J."/>
            <person name="Tian Y.C."/>
            <person name="Chiu C.H."/>
            <person name="Tang P."/>
            <person name="Hung C.C."/>
            <person name="Yang C.W."/>
        </authorList>
    </citation>
    <scope>NUCLEOTIDE SEQUENCE</scope>
    <source>
        <strain evidence="1 2">LT 821</strain>
    </source>
</reference>
<dbReference type="STRING" id="758847.LSS_18084"/>
<dbReference type="EMBL" id="CP006694">
    <property type="protein sequence ID" value="EKT85322.1"/>
    <property type="molecule type" value="Genomic_DNA"/>
</dbReference>
<dbReference type="AlphaFoldDB" id="K8Y3N8"/>